<dbReference type="Proteomes" id="UP000053586">
    <property type="component" value="Unassembled WGS sequence"/>
</dbReference>
<gene>
    <name evidence="1" type="ORF">GPUN_1701</name>
</gene>
<keyword evidence="2" id="KW-1185">Reference proteome</keyword>
<reference evidence="1 2" key="2">
    <citation type="journal article" date="2017" name="Antonie Van Leeuwenhoek">
        <title>Rhizobium rhizosphaerae sp. nov., a novel species isolated from rice rhizosphere.</title>
        <authorList>
            <person name="Zhao J.J."/>
            <person name="Zhang J."/>
            <person name="Zhang R.J."/>
            <person name="Zhang C.W."/>
            <person name="Yin H.Q."/>
            <person name="Zhang X.X."/>
        </authorList>
    </citation>
    <scope>NUCLEOTIDE SEQUENCE [LARGE SCALE GENOMIC DNA]</scope>
    <source>
        <strain evidence="1 2">ACAM 611</strain>
    </source>
</reference>
<dbReference type="Gene3D" id="3.40.47.10">
    <property type="match status" value="1"/>
</dbReference>
<name>H5TBZ0_9ALTE</name>
<protein>
    <submittedName>
        <fullName evidence="1">Uncharacterized protein</fullName>
    </submittedName>
</protein>
<organism evidence="1 2">
    <name type="scientific">Glaciecola punicea ACAM 611</name>
    <dbReference type="NCBI Taxonomy" id="1121923"/>
    <lineage>
        <taxon>Bacteria</taxon>
        <taxon>Pseudomonadati</taxon>
        <taxon>Pseudomonadota</taxon>
        <taxon>Gammaproteobacteria</taxon>
        <taxon>Alteromonadales</taxon>
        <taxon>Alteromonadaceae</taxon>
        <taxon>Glaciecola</taxon>
    </lineage>
</organism>
<dbReference type="InterPro" id="IPR016039">
    <property type="entry name" value="Thiolase-like"/>
</dbReference>
<dbReference type="GO" id="GO:0016746">
    <property type="term" value="F:acyltransferase activity"/>
    <property type="evidence" value="ECO:0007669"/>
    <property type="project" value="InterPro"/>
</dbReference>
<comment type="caution">
    <text evidence="1">The sequence shown here is derived from an EMBL/GenBank/DDBJ whole genome shotgun (WGS) entry which is preliminary data.</text>
</comment>
<dbReference type="AlphaFoldDB" id="H5TBZ0"/>
<reference evidence="1 2" key="1">
    <citation type="journal article" date="2012" name="J. Bacteriol.">
        <title>Genome sequence of proteorhodopsin-containing sea ice bacterium Glaciecola punicea ACAM 611T.</title>
        <authorList>
            <person name="Qin Q.-L."/>
            <person name="Xie B.-B."/>
            <person name="Shu Y.-L."/>
            <person name="Rong J.-C."/>
            <person name="Zhao D.-L."/>
            <person name="Zhang X.-Y."/>
            <person name="Chen X.-L."/>
            <person name="Zhou B.-C."/>
            <person name="Zhanga Y.-Z."/>
        </authorList>
    </citation>
    <scope>NUCLEOTIDE SEQUENCE [LARGE SCALE GENOMIC DNA]</scope>
    <source>
        <strain evidence="1 2">ACAM 611</strain>
    </source>
</reference>
<sequence>MGAAAAMLFSALLDELEKRSLKRGLIALCLDGGQGIATIIILNNVYI</sequence>
<accession>H5TBZ0</accession>
<dbReference type="EMBL" id="BAET01000016">
    <property type="protein sequence ID" value="GAB55817.1"/>
    <property type="molecule type" value="Genomic_DNA"/>
</dbReference>
<proteinExistence type="predicted"/>
<evidence type="ECO:0000313" key="2">
    <source>
        <dbReference type="Proteomes" id="UP000053586"/>
    </source>
</evidence>
<evidence type="ECO:0000313" key="1">
    <source>
        <dbReference type="EMBL" id="GAB55817.1"/>
    </source>
</evidence>